<sequence>MSTATRKRKADTAADVEVVSSKKVATVTKAPPSIPKQQPDNSLFQIGVRVHNKFNKFPQELRNIIQEFARKALYCYIESLKNGVLPLDRQTYSIITGRRIRSETTAFETSIAIPNIVDLSVANTMLLDFYAQRNETELAAAKAESFVELETLKGVTNPEFIELHSVRRGELGWGLDSVGCLSLYSATVAETEKKKLVELVCYVKKSGIKIEDAV</sequence>
<evidence type="ECO:0000313" key="1">
    <source>
        <dbReference type="EMBL" id="KAF1943420.1"/>
    </source>
</evidence>
<organism evidence="1 2">
    <name type="scientific">Clathrospora elynae</name>
    <dbReference type="NCBI Taxonomy" id="706981"/>
    <lineage>
        <taxon>Eukaryota</taxon>
        <taxon>Fungi</taxon>
        <taxon>Dikarya</taxon>
        <taxon>Ascomycota</taxon>
        <taxon>Pezizomycotina</taxon>
        <taxon>Dothideomycetes</taxon>
        <taxon>Pleosporomycetidae</taxon>
        <taxon>Pleosporales</taxon>
        <taxon>Diademaceae</taxon>
        <taxon>Clathrospora</taxon>
    </lineage>
</organism>
<reference evidence="1" key="1">
    <citation type="journal article" date="2020" name="Stud. Mycol.">
        <title>101 Dothideomycetes genomes: a test case for predicting lifestyles and emergence of pathogens.</title>
        <authorList>
            <person name="Haridas S."/>
            <person name="Albert R."/>
            <person name="Binder M."/>
            <person name="Bloem J."/>
            <person name="Labutti K."/>
            <person name="Salamov A."/>
            <person name="Andreopoulos B."/>
            <person name="Baker S."/>
            <person name="Barry K."/>
            <person name="Bills G."/>
            <person name="Bluhm B."/>
            <person name="Cannon C."/>
            <person name="Castanera R."/>
            <person name="Culley D."/>
            <person name="Daum C."/>
            <person name="Ezra D."/>
            <person name="Gonzalez J."/>
            <person name="Henrissat B."/>
            <person name="Kuo A."/>
            <person name="Liang C."/>
            <person name="Lipzen A."/>
            <person name="Lutzoni F."/>
            <person name="Magnuson J."/>
            <person name="Mondo S."/>
            <person name="Nolan M."/>
            <person name="Ohm R."/>
            <person name="Pangilinan J."/>
            <person name="Park H.-J."/>
            <person name="Ramirez L."/>
            <person name="Alfaro M."/>
            <person name="Sun H."/>
            <person name="Tritt A."/>
            <person name="Yoshinaga Y."/>
            <person name="Zwiers L.-H."/>
            <person name="Turgeon B."/>
            <person name="Goodwin S."/>
            <person name="Spatafora J."/>
            <person name="Crous P."/>
            <person name="Grigoriev I."/>
        </authorList>
    </citation>
    <scope>NUCLEOTIDE SEQUENCE</scope>
    <source>
        <strain evidence="1">CBS 161.51</strain>
    </source>
</reference>
<dbReference type="EMBL" id="ML976025">
    <property type="protein sequence ID" value="KAF1943420.1"/>
    <property type="molecule type" value="Genomic_DNA"/>
</dbReference>
<evidence type="ECO:0000313" key="2">
    <source>
        <dbReference type="Proteomes" id="UP000800038"/>
    </source>
</evidence>
<protein>
    <submittedName>
        <fullName evidence="1">Uncharacterized protein</fullName>
    </submittedName>
</protein>
<gene>
    <name evidence="1" type="ORF">EJ02DRAFT_453324</name>
</gene>
<accession>A0A6A5SU71</accession>
<proteinExistence type="predicted"/>
<dbReference type="Proteomes" id="UP000800038">
    <property type="component" value="Unassembled WGS sequence"/>
</dbReference>
<keyword evidence="2" id="KW-1185">Reference proteome</keyword>
<dbReference type="AlphaFoldDB" id="A0A6A5SU71"/>
<name>A0A6A5SU71_9PLEO</name>
<dbReference type="OrthoDB" id="3771551at2759"/>